<keyword evidence="6 9" id="KW-0489">Methyltransferase</keyword>
<dbReference type="Pfam" id="PF05724">
    <property type="entry name" value="TPMT"/>
    <property type="match status" value="1"/>
</dbReference>
<feature type="binding site" evidence="9">
    <location>
        <position position="10"/>
    </location>
    <ligand>
        <name>S-adenosyl-L-methionine</name>
        <dbReference type="ChEBI" id="CHEBI:59789"/>
    </ligand>
</feature>
<feature type="binding site" evidence="9">
    <location>
        <position position="71"/>
    </location>
    <ligand>
        <name>S-adenosyl-L-methionine</name>
        <dbReference type="ChEBI" id="CHEBI:59789"/>
    </ligand>
</feature>
<name>A0A330M6I6_9GAMM</name>
<dbReference type="GO" id="GO:0010038">
    <property type="term" value="P:response to metal ion"/>
    <property type="evidence" value="ECO:0007669"/>
    <property type="project" value="InterPro"/>
</dbReference>
<comment type="similarity">
    <text evidence="3 9">Belongs to the class I-like SAM-binding methyltransferase superfamily. TPMT family.</text>
</comment>
<dbReference type="Gene3D" id="3.40.50.150">
    <property type="entry name" value="Vaccinia Virus protein VP39"/>
    <property type="match status" value="1"/>
</dbReference>
<protein>
    <recommendedName>
        <fullName evidence="4 9">Thiopurine S-methyltransferase</fullName>
        <ecNumber evidence="4 9">2.1.1.67</ecNumber>
    </recommendedName>
    <alternativeName>
        <fullName evidence="9">Thiopurine methyltransferase</fullName>
    </alternativeName>
</protein>
<evidence type="ECO:0000313" key="11">
    <source>
        <dbReference type="Proteomes" id="UP000250123"/>
    </source>
</evidence>
<evidence type="ECO:0000313" key="10">
    <source>
        <dbReference type="EMBL" id="SQH78349.1"/>
    </source>
</evidence>
<dbReference type="FunFam" id="3.40.50.150:FF:000101">
    <property type="entry name" value="Thiopurine S-methyltransferase"/>
    <property type="match status" value="1"/>
</dbReference>
<evidence type="ECO:0000256" key="5">
    <source>
        <dbReference type="ARBA" id="ARBA00022490"/>
    </source>
</evidence>
<dbReference type="PANTHER" id="PTHR10259:SF11">
    <property type="entry name" value="THIOPURINE S-METHYLTRANSFERASE"/>
    <property type="match status" value="1"/>
</dbReference>
<proteinExistence type="inferred from homology"/>
<dbReference type="InterPro" id="IPR008854">
    <property type="entry name" value="TPMT"/>
</dbReference>
<dbReference type="NCBIfam" id="NF009732">
    <property type="entry name" value="PRK13255.1"/>
    <property type="match status" value="1"/>
</dbReference>
<evidence type="ECO:0000256" key="2">
    <source>
        <dbReference type="ARBA" id="ARBA00004496"/>
    </source>
</evidence>
<keyword evidence="7 9" id="KW-0808">Transferase</keyword>
<evidence type="ECO:0000256" key="8">
    <source>
        <dbReference type="ARBA" id="ARBA00022691"/>
    </source>
</evidence>
<dbReference type="SUPFAM" id="SSF53335">
    <property type="entry name" value="S-adenosyl-L-methionine-dependent methyltransferases"/>
    <property type="match status" value="1"/>
</dbReference>
<dbReference type="HAMAP" id="MF_00812">
    <property type="entry name" value="Thiopur_methtran"/>
    <property type="match status" value="1"/>
</dbReference>
<evidence type="ECO:0000256" key="9">
    <source>
        <dbReference type="HAMAP-Rule" id="MF_00812"/>
    </source>
</evidence>
<keyword evidence="5 9" id="KW-0963">Cytoplasm</keyword>
<dbReference type="NCBIfam" id="TIGR03840">
    <property type="entry name" value="TMPT_Se_Te"/>
    <property type="match status" value="1"/>
</dbReference>
<comment type="catalytic activity">
    <reaction evidence="1 9">
        <text>S-adenosyl-L-methionine + a thiopurine = S-adenosyl-L-homocysteine + a thiopurine S-methylether.</text>
        <dbReference type="EC" id="2.1.1.67"/>
    </reaction>
</comment>
<dbReference type="KEGG" id="sbk:SHEWBE_4389"/>
<dbReference type="AlphaFoldDB" id="A0A330M6I6"/>
<feature type="binding site" evidence="9">
    <location>
        <position position="128"/>
    </location>
    <ligand>
        <name>S-adenosyl-L-methionine</name>
        <dbReference type="ChEBI" id="CHEBI:59789"/>
    </ligand>
</feature>
<dbReference type="GO" id="GO:0008119">
    <property type="term" value="F:thiopurine S-methyltransferase activity"/>
    <property type="evidence" value="ECO:0007669"/>
    <property type="project" value="UniProtKB-UniRule"/>
</dbReference>
<dbReference type="Proteomes" id="UP000250123">
    <property type="component" value="Chromosome SHEWBE"/>
</dbReference>
<sequence length="232" mass="26025">MEPGFWHDKWDAKHLGFHLDEVNALLIKYWPELALGSDSSGCDINVFVPLCGKSLDMCYLAEQGHNVLGCELSRKAVEQFFSENNLPHQIEPSDPINKFTTEQVTILQGDLFTLAPEQFTEINAFYDRAALIAWPESMRLAYVDKISALIPPKSVGLLITLDYPQEALKGPPFAVSNDWVMANMSATFEIDLLSCDDALADNQRFVNKGVPWLTESVYKLVRKGQGARTLRS</sequence>
<evidence type="ECO:0000256" key="4">
    <source>
        <dbReference type="ARBA" id="ARBA00011905"/>
    </source>
</evidence>
<dbReference type="PANTHER" id="PTHR10259">
    <property type="entry name" value="THIOPURINE S-METHYLTRANSFERASE"/>
    <property type="match status" value="1"/>
</dbReference>
<evidence type="ECO:0000256" key="7">
    <source>
        <dbReference type="ARBA" id="ARBA00022679"/>
    </source>
</evidence>
<keyword evidence="8 9" id="KW-0949">S-adenosyl-L-methionine</keyword>
<dbReference type="InterPro" id="IPR022474">
    <property type="entry name" value="Thiopur_S-MeTfrase_Se/Te_detox"/>
</dbReference>
<gene>
    <name evidence="9 10" type="primary">tpm</name>
    <name evidence="10" type="ORF">SHEWBE_4389</name>
</gene>
<evidence type="ECO:0000256" key="1">
    <source>
        <dbReference type="ARBA" id="ARBA00000903"/>
    </source>
</evidence>
<accession>A0A330M6I6</accession>
<evidence type="ECO:0000256" key="3">
    <source>
        <dbReference type="ARBA" id="ARBA00008145"/>
    </source>
</evidence>
<dbReference type="InterPro" id="IPR025835">
    <property type="entry name" value="Thiopurine_S-MeTrfase"/>
</dbReference>
<dbReference type="EC" id="2.1.1.67" evidence="4 9"/>
<comment type="subcellular location">
    <subcellularLocation>
        <location evidence="2 9">Cytoplasm</location>
    </subcellularLocation>
</comment>
<dbReference type="PIRSF" id="PIRSF023956">
    <property type="entry name" value="Thiopurine_S-methyltransferase"/>
    <property type="match status" value="1"/>
</dbReference>
<dbReference type="PROSITE" id="PS51585">
    <property type="entry name" value="SAM_MT_TPMT"/>
    <property type="match status" value="1"/>
</dbReference>
<dbReference type="GO" id="GO:0032259">
    <property type="term" value="P:methylation"/>
    <property type="evidence" value="ECO:0007669"/>
    <property type="project" value="UniProtKB-KW"/>
</dbReference>
<dbReference type="EMBL" id="LS483452">
    <property type="protein sequence ID" value="SQH78349.1"/>
    <property type="molecule type" value="Genomic_DNA"/>
</dbReference>
<dbReference type="RefSeq" id="WP_112353907.1">
    <property type="nucleotide sequence ID" value="NZ_LS483452.1"/>
</dbReference>
<organism evidence="10 11">
    <name type="scientific">Shewanella benthica</name>
    <dbReference type="NCBI Taxonomy" id="43661"/>
    <lineage>
        <taxon>Bacteria</taxon>
        <taxon>Pseudomonadati</taxon>
        <taxon>Pseudomonadota</taxon>
        <taxon>Gammaproteobacteria</taxon>
        <taxon>Alteromonadales</taxon>
        <taxon>Shewanellaceae</taxon>
        <taxon>Shewanella</taxon>
    </lineage>
</organism>
<feature type="binding site" evidence="9">
    <location>
        <position position="50"/>
    </location>
    <ligand>
        <name>S-adenosyl-L-methionine</name>
        <dbReference type="ChEBI" id="CHEBI:59789"/>
    </ligand>
</feature>
<evidence type="ECO:0000256" key="6">
    <source>
        <dbReference type="ARBA" id="ARBA00022603"/>
    </source>
</evidence>
<dbReference type="InterPro" id="IPR029063">
    <property type="entry name" value="SAM-dependent_MTases_sf"/>
</dbReference>
<reference evidence="11" key="1">
    <citation type="submission" date="2018-06" db="EMBL/GenBank/DDBJ databases">
        <authorList>
            <person name="Cea G.-C."/>
            <person name="William W."/>
        </authorList>
    </citation>
    <scope>NUCLEOTIDE SEQUENCE [LARGE SCALE GENOMIC DNA]</scope>
    <source>
        <strain evidence="11">DB21MT-2</strain>
    </source>
</reference>
<dbReference type="OrthoDB" id="9778208at2"/>
<dbReference type="GO" id="GO:0005737">
    <property type="term" value="C:cytoplasm"/>
    <property type="evidence" value="ECO:0007669"/>
    <property type="project" value="UniProtKB-SubCell"/>
</dbReference>